<dbReference type="Pfam" id="PF01753">
    <property type="entry name" value="zf-MYND"/>
    <property type="match status" value="1"/>
</dbReference>
<accession>A0A9P5QAU9</accession>
<reference evidence="6" key="1">
    <citation type="submission" date="2020-11" db="EMBL/GenBank/DDBJ databases">
        <authorList>
            <consortium name="DOE Joint Genome Institute"/>
            <person name="Ahrendt S."/>
            <person name="Riley R."/>
            <person name="Andreopoulos W."/>
            <person name="Labutti K."/>
            <person name="Pangilinan J."/>
            <person name="Ruiz-Duenas F.J."/>
            <person name="Barrasa J.M."/>
            <person name="Sanchez-Garcia M."/>
            <person name="Camarero S."/>
            <person name="Miyauchi S."/>
            <person name="Serrano A."/>
            <person name="Linde D."/>
            <person name="Babiker R."/>
            <person name="Drula E."/>
            <person name="Ayuso-Fernandez I."/>
            <person name="Pacheco R."/>
            <person name="Padilla G."/>
            <person name="Ferreira P."/>
            <person name="Barriuso J."/>
            <person name="Kellner H."/>
            <person name="Castanera R."/>
            <person name="Alfaro M."/>
            <person name="Ramirez L."/>
            <person name="Pisabarro A.G."/>
            <person name="Kuo A."/>
            <person name="Tritt A."/>
            <person name="Lipzen A."/>
            <person name="He G."/>
            <person name="Yan M."/>
            <person name="Ng V."/>
            <person name="Cullen D."/>
            <person name="Martin F."/>
            <person name="Rosso M.-N."/>
            <person name="Henrissat B."/>
            <person name="Hibbett D."/>
            <person name="Martinez A.T."/>
            <person name="Grigoriev I.V."/>
        </authorList>
    </citation>
    <scope>NUCLEOTIDE SEQUENCE</scope>
    <source>
        <strain evidence="6">AH 40177</strain>
    </source>
</reference>
<evidence type="ECO:0000259" key="5">
    <source>
        <dbReference type="PROSITE" id="PS50865"/>
    </source>
</evidence>
<evidence type="ECO:0000256" key="1">
    <source>
        <dbReference type="ARBA" id="ARBA00022723"/>
    </source>
</evidence>
<protein>
    <recommendedName>
        <fullName evidence="5">MYND-type domain-containing protein</fullName>
    </recommendedName>
</protein>
<keyword evidence="2 4" id="KW-0863">Zinc-finger</keyword>
<keyword evidence="7" id="KW-1185">Reference proteome</keyword>
<evidence type="ECO:0000313" key="7">
    <source>
        <dbReference type="Proteomes" id="UP000772434"/>
    </source>
</evidence>
<evidence type="ECO:0000256" key="2">
    <source>
        <dbReference type="ARBA" id="ARBA00022771"/>
    </source>
</evidence>
<dbReference type="AlphaFoldDB" id="A0A9P5QAU9"/>
<keyword evidence="3" id="KW-0862">Zinc</keyword>
<evidence type="ECO:0000256" key="3">
    <source>
        <dbReference type="ARBA" id="ARBA00022833"/>
    </source>
</evidence>
<keyword evidence="1" id="KW-0479">Metal-binding</keyword>
<dbReference type="SUPFAM" id="SSF144232">
    <property type="entry name" value="HIT/MYND zinc finger-like"/>
    <property type="match status" value="1"/>
</dbReference>
<sequence length="201" mass="22712">MSDFCSNCMKVLGRDNLRTCGQCRFVRYCSRGCQRAAWSTHKTTATIETLSKWINAWRMSLTSWSLWALAPNASEKDKLSTHCFTLRLEDLAEVGVLPRTRIYELLQEEDVAQHQIDNFVGDVRGDHTVQIVVFSPGFLRFVYFSIRDIADRQAKELDEVKIRIRDGVPLALQQSVEAGNLLGHKAYLTFIAAQAIADGVA</sequence>
<dbReference type="Gene3D" id="6.10.140.2220">
    <property type="match status" value="1"/>
</dbReference>
<dbReference type="PROSITE" id="PS50865">
    <property type="entry name" value="ZF_MYND_2"/>
    <property type="match status" value="1"/>
</dbReference>
<evidence type="ECO:0000313" key="6">
    <source>
        <dbReference type="EMBL" id="KAF9078656.1"/>
    </source>
</evidence>
<organism evidence="6 7">
    <name type="scientific">Rhodocollybia butyracea</name>
    <dbReference type="NCBI Taxonomy" id="206335"/>
    <lineage>
        <taxon>Eukaryota</taxon>
        <taxon>Fungi</taxon>
        <taxon>Dikarya</taxon>
        <taxon>Basidiomycota</taxon>
        <taxon>Agaricomycotina</taxon>
        <taxon>Agaricomycetes</taxon>
        <taxon>Agaricomycetidae</taxon>
        <taxon>Agaricales</taxon>
        <taxon>Marasmiineae</taxon>
        <taxon>Omphalotaceae</taxon>
        <taxon>Rhodocollybia</taxon>
    </lineage>
</organism>
<dbReference type="OrthoDB" id="9922773at2759"/>
<evidence type="ECO:0000256" key="4">
    <source>
        <dbReference type="PROSITE-ProRule" id="PRU00134"/>
    </source>
</evidence>
<gene>
    <name evidence="6" type="ORF">BDP27DRAFT_1309961</name>
</gene>
<feature type="domain" description="MYND-type" evidence="5">
    <location>
        <begin position="5"/>
        <end position="45"/>
    </location>
</feature>
<dbReference type="EMBL" id="JADNRY010000001">
    <property type="protein sequence ID" value="KAF9078656.1"/>
    <property type="molecule type" value="Genomic_DNA"/>
</dbReference>
<dbReference type="Proteomes" id="UP000772434">
    <property type="component" value="Unassembled WGS sequence"/>
</dbReference>
<proteinExistence type="predicted"/>
<comment type="caution">
    <text evidence="6">The sequence shown here is derived from an EMBL/GenBank/DDBJ whole genome shotgun (WGS) entry which is preliminary data.</text>
</comment>
<dbReference type="InterPro" id="IPR002893">
    <property type="entry name" value="Znf_MYND"/>
</dbReference>
<dbReference type="GO" id="GO:0008270">
    <property type="term" value="F:zinc ion binding"/>
    <property type="evidence" value="ECO:0007669"/>
    <property type="project" value="UniProtKB-KW"/>
</dbReference>
<name>A0A9P5QAU9_9AGAR</name>